<dbReference type="EMBL" id="JJOA01000010">
    <property type="protein sequence ID" value="KEA59458.1"/>
    <property type="molecule type" value="Genomic_DNA"/>
</dbReference>
<evidence type="ECO:0000313" key="1">
    <source>
        <dbReference type="EMBL" id="KEA59458.1"/>
    </source>
</evidence>
<accession>A0A071MFI9</accession>
<reference evidence="1" key="1">
    <citation type="submission" date="2014-04" db="EMBL/GenBank/DDBJ databases">
        <title>In planta biocontrol of soil-borne Fusarium wilt of banana through a plant endophytic bacterium, Burkholderia cenocepacia 869T2.</title>
        <authorList>
            <person name="Ho Y.-N."/>
            <person name="Chiang H.-M."/>
            <person name="Chao C.-P."/>
            <person name="Su C.-C."/>
            <person name="Hsu H.-F."/>
            <person name="Guo C.-T."/>
            <person name="Hsieh J.-L."/>
            <person name="Huang C.-C."/>
        </authorList>
    </citation>
    <scope>NUCLEOTIDE SEQUENCE [LARGE SCALE GENOMIC DNA]</scope>
    <source>
        <strain evidence="1">869T2</strain>
    </source>
</reference>
<dbReference type="AlphaFoldDB" id="A0A071MFI9"/>
<name>A0A071MFI9_9BURK</name>
<comment type="caution">
    <text evidence="1">The sequence shown here is derived from an EMBL/GenBank/DDBJ whole genome shotgun (WGS) entry which is preliminary data.</text>
</comment>
<gene>
    <name evidence="1" type="ORF">DT99_12135</name>
</gene>
<proteinExistence type="predicted"/>
<sequence>MNVQSLSGTLRAQELLIVSMIRALPPDARRALVDLYTEQIVFAEQAGFDVHSDRATHEAFIAHARNLLIRIEALA</sequence>
<protein>
    <submittedName>
        <fullName evidence="1">Uncharacterized protein</fullName>
    </submittedName>
</protein>
<dbReference type="OrthoDB" id="9106718at2"/>
<organism evidence="1">
    <name type="scientific">Burkholderia cenocepacia</name>
    <dbReference type="NCBI Taxonomy" id="95486"/>
    <lineage>
        <taxon>Bacteria</taxon>
        <taxon>Pseudomonadati</taxon>
        <taxon>Pseudomonadota</taxon>
        <taxon>Betaproteobacteria</taxon>
        <taxon>Burkholderiales</taxon>
        <taxon>Burkholderiaceae</taxon>
        <taxon>Burkholderia</taxon>
        <taxon>Burkholderia cepacia complex</taxon>
    </lineage>
</organism>